<evidence type="ECO:0000256" key="3">
    <source>
        <dbReference type="ARBA" id="ARBA00004496"/>
    </source>
</evidence>
<dbReference type="InterPro" id="IPR011601">
    <property type="entry name" value="MurB_C"/>
</dbReference>
<evidence type="ECO:0000256" key="10">
    <source>
        <dbReference type="ARBA" id="ARBA00022960"/>
    </source>
</evidence>
<comment type="function">
    <text evidence="2 16">Cell wall formation.</text>
</comment>
<comment type="catalytic activity">
    <reaction evidence="15 16">
        <text>UDP-N-acetyl-alpha-D-muramate + NADP(+) = UDP-N-acetyl-3-O-(1-carboxyvinyl)-alpha-D-glucosamine + NADPH + H(+)</text>
        <dbReference type="Rhea" id="RHEA:12248"/>
        <dbReference type="ChEBI" id="CHEBI:15378"/>
        <dbReference type="ChEBI" id="CHEBI:57783"/>
        <dbReference type="ChEBI" id="CHEBI:58349"/>
        <dbReference type="ChEBI" id="CHEBI:68483"/>
        <dbReference type="ChEBI" id="CHEBI:70757"/>
        <dbReference type="EC" id="1.3.1.98"/>
    </reaction>
</comment>
<dbReference type="EMBL" id="DRIG01000093">
    <property type="protein sequence ID" value="HEC79242.1"/>
    <property type="molecule type" value="Genomic_DNA"/>
</dbReference>
<keyword evidence="7 16" id="KW-0285">Flavoprotein</keyword>
<proteinExistence type="inferred from homology"/>
<feature type="active site" description="Proton donor" evidence="16">
    <location>
        <position position="221"/>
    </location>
</feature>
<dbReference type="Proteomes" id="UP000885826">
    <property type="component" value="Unassembled WGS sequence"/>
</dbReference>
<dbReference type="NCBIfam" id="NF010480">
    <property type="entry name" value="PRK13905.1"/>
    <property type="match status" value="1"/>
</dbReference>
<comment type="cofactor">
    <cofactor evidence="1 16">
        <name>FAD</name>
        <dbReference type="ChEBI" id="CHEBI:57692"/>
    </cofactor>
</comment>
<evidence type="ECO:0000256" key="14">
    <source>
        <dbReference type="ARBA" id="ARBA00023316"/>
    </source>
</evidence>
<comment type="similarity">
    <text evidence="16">Belongs to the MurB family.</text>
</comment>
<feature type="active site" evidence="16">
    <location>
        <position position="291"/>
    </location>
</feature>
<sequence length="296" mass="33078">MNNILKRIKGIRVLDNEPLEKHTSFRIGGGARYFIKVYSIKALKKVLEFIKKRRMRYFVIGAGTNILCSDAGFDGAVIKLEGIFKRMRRKDNFFICGAGVTIDRFLTAAGKAGYGGAEFLAGIPGTIGGAVKGNAGAFGRSISEIIEGITVIDTGSDLGRKDLSREELRFDYRRSHIKDDKIILFATLKLKRRAYKYIQRALSAKRKWRRRRQPAGYSAGSFFKNPRPQSAGKLIEECGLLGLRVGGAEVSRKHGNWIINTGNAKASDVLKLMRIIKQTVRLKKGVLLKEEVKILR</sequence>
<dbReference type="GO" id="GO:0051301">
    <property type="term" value="P:cell division"/>
    <property type="evidence" value="ECO:0007669"/>
    <property type="project" value="UniProtKB-KW"/>
</dbReference>
<dbReference type="InterPro" id="IPR003170">
    <property type="entry name" value="MurB"/>
</dbReference>
<dbReference type="GO" id="GO:0071949">
    <property type="term" value="F:FAD binding"/>
    <property type="evidence" value="ECO:0007669"/>
    <property type="project" value="InterPro"/>
</dbReference>
<dbReference type="InterPro" id="IPR016169">
    <property type="entry name" value="FAD-bd_PCMH_sub2"/>
</dbReference>
<evidence type="ECO:0000256" key="12">
    <source>
        <dbReference type="ARBA" id="ARBA00023002"/>
    </source>
</evidence>
<gene>
    <name evidence="16 18" type="primary">murB</name>
    <name evidence="18" type="ORF">ENI34_08925</name>
</gene>
<dbReference type="Pfam" id="PF01565">
    <property type="entry name" value="FAD_binding_4"/>
    <property type="match status" value="1"/>
</dbReference>
<name>A0A9C9K0P4_UNCW3</name>
<feature type="active site" evidence="16">
    <location>
        <position position="173"/>
    </location>
</feature>
<keyword evidence="10 16" id="KW-0133">Cell shape</keyword>
<evidence type="ECO:0000313" key="19">
    <source>
        <dbReference type="Proteomes" id="UP000885826"/>
    </source>
</evidence>
<evidence type="ECO:0000259" key="17">
    <source>
        <dbReference type="PROSITE" id="PS51387"/>
    </source>
</evidence>
<dbReference type="InterPro" id="IPR016167">
    <property type="entry name" value="FAD-bd_PCMH_sub1"/>
</dbReference>
<dbReference type="InterPro" id="IPR036318">
    <property type="entry name" value="FAD-bd_PCMH-like_sf"/>
</dbReference>
<dbReference type="GO" id="GO:0008360">
    <property type="term" value="P:regulation of cell shape"/>
    <property type="evidence" value="ECO:0007669"/>
    <property type="project" value="UniProtKB-KW"/>
</dbReference>
<dbReference type="GO" id="GO:0008762">
    <property type="term" value="F:UDP-N-acetylmuramate dehydrogenase activity"/>
    <property type="evidence" value="ECO:0007669"/>
    <property type="project" value="UniProtKB-UniRule"/>
</dbReference>
<dbReference type="GO" id="GO:0005829">
    <property type="term" value="C:cytosol"/>
    <property type="evidence" value="ECO:0007669"/>
    <property type="project" value="TreeGrafter"/>
</dbReference>
<evidence type="ECO:0000256" key="4">
    <source>
        <dbReference type="ARBA" id="ARBA00004752"/>
    </source>
</evidence>
<dbReference type="SUPFAM" id="SSF56194">
    <property type="entry name" value="Uridine diphospho-N-Acetylenolpyruvylglucosamine reductase, MurB, C-terminal domain"/>
    <property type="match status" value="1"/>
</dbReference>
<keyword evidence="8 16" id="KW-0274">FAD</keyword>
<feature type="domain" description="FAD-binding PCMH-type" evidence="17">
    <location>
        <begin position="26"/>
        <end position="193"/>
    </location>
</feature>
<evidence type="ECO:0000256" key="1">
    <source>
        <dbReference type="ARBA" id="ARBA00001974"/>
    </source>
</evidence>
<evidence type="ECO:0000256" key="8">
    <source>
        <dbReference type="ARBA" id="ARBA00022827"/>
    </source>
</evidence>
<evidence type="ECO:0000256" key="15">
    <source>
        <dbReference type="ARBA" id="ARBA00048914"/>
    </source>
</evidence>
<evidence type="ECO:0000313" key="18">
    <source>
        <dbReference type="EMBL" id="HEC79242.1"/>
    </source>
</evidence>
<keyword evidence="5 16" id="KW-0963">Cytoplasm</keyword>
<dbReference type="PANTHER" id="PTHR21071">
    <property type="entry name" value="UDP-N-ACETYLENOLPYRUVOYLGLUCOSAMINE REDUCTASE"/>
    <property type="match status" value="1"/>
</dbReference>
<organism evidence="18 19">
    <name type="scientific">candidate division WOR-3 bacterium</name>
    <dbReference type="NCBI Taxonomy" id="2052148"/>
    <lineage>
        <taxon>Bacteria</taxon>
        <taxon>Bacteria division WOR-3</taxon>
    </lineage>
</organism>
<keyword evidence="9 16" id="KW-0521">NADP</keyword>
<evidence type="ECO:0000256" key="5">
    <source>
        <dbReference type="ARBA" id="ARBA00022490"/>
    </source>
</evidence>
<dbReference type="SUPFAM" id="SSF56176">
    <property type="entry name" value="FAD-binding/transporter-associated domain-like"/>
    <property type="match status" value="1"/>
</dbReference>
<dbReference type="HAMAP" id="MF_00037">
    <property type="entry name" value="MurB"/>
    <property type="match status" value="1"/>
</dbReference>
<evidence type="ECO:0000256" key="9">
    <source>
        <dbReference type="ARBA" id="ARBA00022857"/>
    </source>
</evidence>
<keyword evidence="12 16" id="KW-0560">Oxidoreductase</keyword>
<dbReference type="AlphaFoldDB" id="A0A9C9K0P4"/>
<evidence type="ECO:0000256" key="13">
    <source>
        <dbReference type="ARBA" id="ARBA00023306"/>
    </source>
</evidence>
<dbReference type="InterPro" id="IPR016166">
    <property type="entry name" value="FAD-bd_PCMH"/>
</dbReference>
<accession>A0A9C9K0P4</accession>
<comment type="pathway">
    <text evidence="4 16">Cell wall biogenesis; peptidoglycan biosynthesis.</text>
</comment>
<dbReference type="Gene3D" id="3.90.78.10">
    <property type="entry name" value="UDP-N-acetylenolpyruvoylglucosamine reductase, C-terminal domain"/>
    <property type="match status" value="1"/>
</dbReference>
<dbReference type="InterPro" id="IPR036635">
    <property type="entry name" value="MurB_C_sf"/>
</dbReference>
<protein>
    <recommendedName>
        <fullName evidence="16">UDP-N-acetylenolpyruvoylglucosamine reductase</fullName>
        <ecNumber evidence="16">1.3.1.98</ecNumber>
    </recommendedName>
    <alternativeName>
        <fullName evidence="16">UDP-N-acetylmuramate dehydrogenase</fullName>
    </alternativeName>
</protein>
<keyword evidence="6 16" id="KW-0132">Cell division</keyword>
<dbReference type="NCBIfam" id="TIGR00179">
    <property type="entry name" value="murB"/>
    <property type="match status" value="1"/>
</dbReference>
<reference evidence="18" key="1">
    <citation type="journal article" date="2020" name="mSystems">
        <title>Genome- and Community-Level Interaction Insights into Carbon Utilization and Element Cycling Functions of Hydrothermarchaeota in Hydrothermal Sediment.</title>
        <authorList>
            <person name="Zhou Z."/>
            <person name="Liu Y."/>
            <person name="Xu W."/>
            <person name="Pan J."/>
            <person name="Luo Z.H."/>
            <person name="Li M."/>
        </authorList>
    </citation>
    <scope>NUCLEOTIDE SEQUENCE</scope>
    <source>
        <strain evidence="18">HyVt-388</strain>
    </source>
</reference>
<dbReference type="Gene3D" id="3.30.465.10">
    <property type="match status" value="1"/>
</dbReference>
<dbReference type="PROSITE" id="PS51387">
    <property type="entry name" value="FAD_PCMH"/>
    <property type="match status" value="1"/>
</dbReference>
<evidence type="ECO:0000256" key="16">
    <source>
        <dbReference type="HAMAP-Rule" id="MF_00037"/>
    </source>
</evidence>
<comment type="caution">
    <text evidence="18">The sequence shown here is derived from an EMBL/GenBank/DDBJ whole genome shotgun (WGS) entry which is preliminary data.</text>
</comment>
<dbReference type="Gene3D" id="3.30.43.10">
    <property type="entry name" value="Uridine Diphospho-n-acetylenolpyruvylglucosamine Reductase, domain 2"/>
    <property type="match status" value="1"/>
</dbReference>
<keyword evidence="14 16" id="KW-0961">Cell wall biogenesis/degradation</keyword>
<comment type="subcellular location">
    <subcellularLocation>
        <location evidence="3 16">Cytoplasm</location>
    </subcellularLocation>
</comment>
<dbReference type="Pfam" id="PF02873">
    <property type="entry name" value="MurB_C"/>
    <property type="match status" value="1"/>
</dbReference>
<evidence type="ECO:0000256" key="11">
    <source>
        <dbReference type="ARBA" id="ARBA00022984"/>
    </source>
</evidence>
<evidence type="ECO:0000256" key="2">
    <source>
        <dbReference type="ARBA" id="ARBA00003921"/>
    </source>
</evidence>
<evidence type="ECO:0000256" key="7">
    <source>
        <dbReference type="ARBA" id="ARBA00022630"/>
    </source>
</evidence>
<dbReference type="PANTHER" id="PTHR21071:SF4">
    <property type="entry name" value="UDP-N-ACETYLENOLPYRUVOYLGLUCOSAMINE REDUCTASE"/>
    <property type="match status" value="1"/>
</dbReference>
<keyword evidence="13 16" id="KW-0131">Cell cycle</keyword>
<evidence type="ECO:0000256" key="6">
    <source>
        <dbReference type="ARBA" id="ARBA00022618"/>
    </source>
</evidence>
<dbReference type="EC" id="1.3.1.98" evidence="16"/>
<dbReference type="InterPro" id="IPR006094">
    <property type="entry name" value="Oxid_FAD_bind_N"/>
</dbReference>
<keyword evidence="11 16" id="KW-0573">Peptidoglycan synthesis</keyword>
<dbReference type="GO" id="GO:0009252">
    <property type="term" value="P:peptidoglycan biosynthetic process"/>
    <property type="evidence" value="ECO:0007669"/>
    <property type="project" value="UniProtKB-UniRule"/>
</dbReference>
<dbReference type="GO" id="GO:0071555">
    <property type="term" value="P:cell wall organization"/>
    <property type="evidence" value="ECO:0007669"/>
    <property type="project" value="UniProtKB-KW"/>
</dbReference>